<comment type="similarity">
    <text evidence="2">Belongs to the peptidase S10 family.</text>
</comment>
<evidence type="ECO:0008006" key="11">
    <source>
        <dbReference type="Google" id="ProtNLM"/>
    </source>
</evidence>
<dbReference type="Gene3D" id="3.40.50.11320">
    <property type="match status" value="1"/>
</dbReference>
<dbReference type="EMBL" id="KI536312">
    <property type="protein sequence ID" value="ESR59656.1"/>
    <property type="molecule type" value="Genomic_DNA"/>
</dbReference>
<feature type="non-terminal residue" evidence="9">
    <location>
        <position position="1"/>
    </location>
</feature>
<keyword evidence="8" id="KW-0325">Glycoprotein</keyword>
<evidence type="ECO:0000256" key="7">
    <source>
        <dbReference type="ARBA" id="ARBA00023157"/>
    </source>
</evidence>
<sequence>GDIDGVVPITSTRYSISSLNLPIKTPWYPWYINANEVGGYVEGYEGLTFVTVRGAGHFVPSYQPKRALVMIASFLQGILPPSES</sequence>
<evidence type="ECO:0000256" key="8">
    <source>
        <dbReference type="ARBA" id="ARBA00023180"/>
    </source>
</evidence>
<comment type="subcellular location">
    <subcellularLocation>
        <location evidence="1">Secreted</location>
    </subcellularLocation>
</comment>
<dbReference type="AlphaFoldDB" id="V4UBR1"/>
<dbReference type="SUPFAM" id="SSF53474">
    <property type="entry name" value="alpha/beta-Hydrolases"/>
    <property type="match status" value="1"/>
</dbReference>
<dbReference type="InParanoid" id="V4UBR1"/>
<evidence type="ECO:0000256" key="2">
    <source>
        <dbReference type="ARBA" id="ARBA00009431"/>
    </source>
</evidence>
<keyword evidence="7" id="KW-1015">Disulfide bond</keyword>
<evidence type="ECO:0000313" key="10">
    <source>
        <dbReference type="Proteomes" id="UP000030687"/>
    </source>
</evidence>
<keyword evidence="4" id="KW-0645">Protease</keyword>
<dbReference type="eggNOG" id="KOG1282">
    <property type="taxonomic scope" value="Eukaryota"/>
</dbReference>
<dbReference type="GO" id="GO:0004185">
    <property type="term" value="F:serine-type carboxypeptidase activity"/>
    <property type="evidence" value="ECO:0007669"/>
    <property type="project" value="InterPro"/>
</dbReference>
<evidence type="ECO:0000256" key="4">
    <source>
        <dbReference type="ARBA" id="ARBA00022670"/>
    </source>
</evidence>
<accession>V4UBR1</accession>
<evidence type="ECO:0000256" key="3">
    <source>
        <dbReference type="ARBA" id="ARBA00022645"/>
    </source>
</evidence>
<dbReference type="GO" id="GO:0005576">
    <property type="term" value="C:extracellular region"/>
    <property type="evidence" value="ECO:0007669"/>
    <property type="project" value="UniProtKB-SubCell"/>
</dbReference>
<dbReference type="Pfam" id="PF00450">
    <property type="entry name" value="Peptidase_S10"/>
    <property type="match status" value="1"/>
</dbReference>
<dbReference type="OMA" id="WSINDEV"/>
<name>V4UBR1_CITCL</name>
<keyword evidence="3" id="KW-0121">Carboxypeptidase</keyword>
<evidence type="ECO:0000256" key="1">
    <source>
        <dbReference type="ARBA" id="ARBA00004613"/>
    </source>
</evidence>
<proteinExistence type="inferred from homology"/>
<keyword evidence="5" id="KW-0732">Signal</keyword>
<keyword evidence="10" id="KW-1185">Reference proteome</keyword>
<dbReference type="InterPro" id="IPR001563">
    <property type="entry name" value="Peptidase_S10"/>
</dbReference>
<protein>
    <recommendedName>
        <fullName evidence="11">Peptidase S10 serine carboxypeptidase</fullName>
    </recommendedName>
</protein>
<dbReference type="InterPro" id="IPR029058">
    <property type="entry name" value="AB_hydrolase_fold"/>
</dbReference>
<dbReference type="PROSITE" id="PS00560">
    <property type="entry name" value="CARBOXYPEPT_SER_HIS"/>
    <property type="match status" value="1"/>
</dbReference>
<dbReference type="InterPro" id="IPR033124">
    <property type="entry name" value="Ser_caboxypep_his_AS"/>
</dbReference>
<gene>
    <name evidence="9" type="ORF">CICLE_v100180622mg</name>
</gene>
<dbReference type="KEGG" id="cic:CICLE_v100180622m"/>
<dbReference type="GO" id="GO:0006508">
    <property type="term" value="P:proteolysis"/>
    <property type="evidence" value="ECO:0007669"/>
    <property type="project" value="UniProtKB-KW"/>
</dbReference>
<dbReference type="FunFam" id="3.40.50.11320:FF:000002">
    <property type="entry name" value="Carboxypeptidase"/>
    <property type="match status" value="1"/>
</dbReference>
<reference evidence="9 10" key="1">
    <citation type="submission" date="2013-10" db="EMBL/GenBank/DDBJ databases">
        <authorList>
            <consortium name="International Citrus Genome Consortium"/>
            <person name="Jenkins J."/>
            <person name="Schmutz J."/>
            <person name="Prochnik S."/>
            <person name="Rokhsar D."/>
            <person name="Gmitter F."/>
            <person name="Ollitrault P."/>
            <person name="Machado M."/>
            <person name="Talon M."/>
            <person name="Wincker P."/>
            <person name="Jaillon O."/>
            <person name="Morgante M."/>
        </authorList>
    </citation>
    <scope>NUCLEOTIDE SEQUENCE</scope>
    <source>
        <strain evidence="10">cv. Clemenules</strain>
    </source>
</reference>
<dbReference type="Proteomes" id="UP000030687">
    <property type="component" value="Unassembled WGS sequence"/>
</dbReference>
<evidence type="ECO:0000313" key="9">
    <source>
        <dbReference type="EMBL" id="ESR59656.1"/>
    </source>
</evidence>
<organism evidence="9 10">
    <name type="scientific">Citrus clementina</name>
    <name type="common">Clementine</name>
    <name type="synonym">Citrus deliciosa x Citrus sinensis</name>
    <dbReference type="NCBI Taxonomy" id="85681"/>
    <lineage>
        <taxon>Eukaryota</taxon>
        <taxon>Viridiplantae</taxon>
        <taxon>Streptophyta</taxon>
        <taxon>Embryophyta</taxon>
        <taxon>Tracheophyta</taxon>
        <taxon>Spermatophyta</taxon>
        <taxon>Magnoliopsida</taxon>
        <taxon>eudicotyledons</taxon>
        <taxon>Gunneridae</taxon>
        <taxon>Pentapetalae</taxon>
        <taxon>rosids</taxon>
        <taxon>malvids</taxon>
        <taxon>Sapindales</taxon>
        <taxon>Rutaceae</taxon>
        <taxon>Aurantioideae</taxon>
        <taxon>Citrus</taxon>
    </lineage>
</organism>
<evidence type="ECO:0000256" key="5">
    <source>
        <dbReference type="ARBA" id="ARBA00022729"/>
    </source>
</evidence>
<evidence type="ECO:0000256" key="6">
    <source>
        <dbReference type="ARBA" id="ARBA00022801"/>
    </source>
</evidence>
<dbReference type="Gramene" id="ESR59656">
    <property type="protein sequence ID" value="ESR59656"/>
    <property type="gene ID" value="CICLE_v100180622mg"/>
</dbReference>
<keyword evidence="6" id="KW-0378">Hydrolase</keyword>